<comment type="similarity">
    <text evidence="1">Belongs to the peptidase S33 family.</text>
</comment>
<gene>
    <name evidence="6" type="ORF">CTheo_8454</name>
</gene>
<dbReference type="AlphaFoldDB" id="A0A5N5Q9M9"/>
<keyword evidence="2 6" id="KW-0378">Hydrolase</keyword>
<evidence type="ECO:0000256" key="2">
    <source>
        <dbReference type="ARBA" id="ARBA00022801"/>
    </source>
</evidence>
<name>A0A5N5Q9M9_9AGAM</name>
<evidence type="ECO:0000313" key="6">
    <source>
        <dbReference type="EMBL" id="KAB5588106.1"/>
    </source>
</evidence>
<dbReference type="OrthoDB" id="425534at2759"/>
<dbReference type="Gene3D" id="3.40.50.1820">
    <property type="entry name" value="alpha/beta hydrolase"/>
    <property type="match status" value="2"/>
</dbReference>
<dbReference type="PANTHER" id="PTHR43248:SF25">
    <property type="entry name" value="AB HYDROLASE-1 DOMAIN-CONTAINING PROTEIN-RELATED"/>
    <property type="match status" value="1"/>
</dbReference>
<keyword evidence="3" id="KW-0732">Signal</keyword>
<evidence type="ECO:0000259" key="5">
    <source>
        <dbReference type="Pfam" id="PF08386"/>
    </source>
</evidence>
<feature type="domain" description="Peptidase S33 tripeptidyl aminopeptidase-like C-terminal" evidence="5">
    <location>
        <begin position="428"/>
        <end position="535"/>
    </location>
</feature>
<evidence type="ECO:0000313" key="7">
    <source>
        <dbReference type="Proteomes" id="UP000383932"/>
    </source>
</evidence>
<dbReference type="Proteomes" id="UP000383932">
    <property type="component" value="Unassembled WGS sequence"/>
</dbReference>
<feature type="chain" id="PRO_5024272846" evidence="3">
    <location>
        <begin position="20"/>
        <end position="584"/>
    </location>
</feature>
<reference evidence="6 7" key="1">
    <citation type="journal article" date="2019" name="Fungal Biol. Biotechnol.">
        <title>Draft genome sequence of fastidious pathogen Ceratobasidium theobromae, which causes vascular-streak dieback in Theobroma cacao.</title>
        <authorList>
            <person name="Ali S.S."/>
            <person name="Asman A."/>
            <person name="Shao J."/>
            <person name="Firmansyah A.P."/>
            <person name="Susilo A.W."/>
            <person name="Rosmana A."/>
            <person name="McMahon P."/>
            <person name="Junaid M."/>
            <person name="Guest D."/>
            <person name="Kheng T.Y."/>
            <person name="Meinhardt L.W."/>
            <person name="Bailey B.A."/>
        </authorList>
    </citation>
    <scope>NUCLEOTIDE SEQUENCE [LARGE SCALE GENOMIC DNA]</scope>
    <source>
        <strain evidence="6 7">CT2</strain>
    </source>
</reference>
<sequence length="584" mass="63040">MHAFIAISGLLALIPSTRAAALTTRESKISWSPCPDSNTTQCALLDVPMDYSDPSNNQTVSIFLRKFPATVPESQRLGSILTNPGGPGGSGSSFVAAGGQDVSIVVDGRYDIIGFDPRGVNLTGPPTACFNVETKFLQRDYQTYLHGAPFPHIGGTGETDHVTKLAAIQAGHSAACEQNGNQDMLTSVGTVAVAKDMAKIVEALGEDGLNYWGYSYGTILGATFAAIRPDLVKRMLLDGVSNSDSYFNDILQWGRDGMVDTHKTLSGFFSECIAAGPKRCAFAAPPSGSNQTQTVQTLSKRVDALYAKLGAQPMIVADSRAGSGIIKAADVQAIMLNLMYTPRYWSALAQGIVELEQGYGSDFYTVFNFAYAQIIPQSYTNNIFNRSMQIYSTRESLYSIACSDTSPLNITIDGYTKYMQEMGKISPVGEQWALLMGGCRGWAYRAKERYTGPWDSTKGLKKTKFPILFVSLDADPVTPLSSAIRMSNGFGKDSATLLVQKGYGHCSIAHPSLCTVKNIHDYFVDGKVPANGTHCTPEPGFLFSDNTTDSNPQARSVLSKRDSDLLGAVERLHIARSKVTPPYI</sequence>
<dbReference type="InterPro" id="IPR051601">
    <property type="entry name" value="Serine_prot/Carboxylest_S33"/>
</dbReference>
<dbReference type="EMBL" id="SSOP01000569">
    <property type="protein sequence ID" value="KAB5588106.1"/>
    <property type="molecule type" value="Genomic_DNA"/>
</dbReference>
<dbReference type="GO" id="GO:0016787">
    <property type="term" value="F:hydrolase activity"/>
    <property type="evidence" value="ECO:0007669"/>
    <property type="project" value="UniProtKB-KW"/>
</dbReference>
<organism evidence="6 7">
    <name type="scientific">Ceratobasidium theobromae</name>
    <dbReference type="NCBI Taxonomy" id="1582974"/>
    <lineage>
        <taxon>Eukaryota</taxon>
        <taxon>Fungi</taxon>
        <taxon>Dikarya</taxon>
        <taxon>Basidiomycota</taxon>
        <taxon>Agaricomycotina</taxon>
        <taxon>Agaricomycetes</taxon>
        <taxon>Cantharellales</taxon>
        <taxon>Ceratobasidiaceae</taxon>
        <taxon>Ceratobasidium</taxon>
    </lineage>
</organism>
<feature type="domain" description="AB hydrolase-1" evidence="4">
    <location>
        <begin position="80"/>
        <end position="269"/>
    </location>
</feature>
<feature type="signal peptide" evidence="3">
    <location>
        <begin position="1"/>
        <end position="19"/>
    </location>
</feature>
<comment type="caution">
    <text evidence="6">The sequence shown here is derived from an EMBL/GenBank/DDBJ whole genome shotgun (WGS) entry which is preliminary data.</text>
</comment>
<dbReference type="InterPro" id="IPR013595">
    <property type="entry name" value="Pept_S33_TAP-like_C"/>
</dbReference>
<proteinExistence type="inferred from homology"/>
<protein>
    <submittedName>
        <fullName evidence="6">Hydrolase</fullName>
    </submittedName>
</protein>
<evidence type="ECO:0000256" key="3">
    <source>
        <dbReference type="SAM" id="SignalP"/>
    </source>
</evidence>
<dbReference type="SUPFAM" id="SSF53474">
    <property type="entry name" value="alpha/beta-Hydrolases"/>
    <property type="match status" value="1"/>
</dbReference>
<dbReference type="InterPro" id="IPR000073">
    <property type="entry name" value="AB_hydrolase_1"/>
</dbReference>
<keyword evidence="7" id="KW-1185">Reference proteome</keyword>
<evidence type="ECO:0000259" key="4">
    <source>
        <dbReference type="Pfam" id="PF00561"/>
    </source>
</evidence>
<accession>A0A5N5Q9M9</accession>
<dbReference type="InterPro" id="IPR029058">
    <property type="entry name" value="AB_hydrolase_fold"/>
</dbReference>
<dbReference type="Pfam" id="PF08386">
    <property type="entry name" value="Abhydrolase_4"/>
    <property type="match status" value="1"/>
</dbReference>
<dbReference type="PANTHER" id="PTHR43248">
    <property type="entry name" value="2-SUCCINYL-6-HYDROXY-2,4-CYCLOHEXADIENE-1-CARBOXYLATE SYNTHASE"/>
    <property type="match status" value="1"/>
</dbReference>
<dbReference type="Pfam" id="PF00561">
    <property type="entry name" value="Abhydrolase_1"/>
    <property type="match status" value="1"/>
</dbReference>
<evidence type="ECO:0000256" key="1">
    <source>
        <dbReference type="ARBA" id="ARBA00010088"/>
    </source>
</evidence>